<dbReference type="GO" id="GO:0005525">
    <property type="term" value="F:GTP binding"/>
    <property type="evidence" value="ECO:0007669"/>
    <property type="project" value="InterPro"/>
</dbReference>
<protein>
    <submittedName>
        <fullName evidence="1">Small GTP-binding protein</fullName>
    </submittedName>
</protein>
<dbReference type="PROSITE" id="PS51710">
    <property type="entry name" value="G_OBG"/>
    <property type="match status" value="1"/>
</dbReference>
<organism evidence="1 2">
    <name type="scientific">Aciduliprofundum boonei (strain DSM 19572 / T469)</name>
    <dbReference type="NCBI Taxonomy" id="439481"/>
    <lineage>
        <taxon>Archaea</taxon>
        <taxon>Methanobacteriati</taxon>
        <taxon>Thermoplasmatota</taxon>
        <taxon>DHVE2 group</taxon>
        <taxon>Candidatus Aciduliprofundum</taxon>
    </lineage>
</organism>
<dbReference type="PANTHER" id="PTHR45759">
    <property type="entry name" value="NUCLEOLAR GTP-BINDING PROTEIN 1"/>
    <property type="match status" value="1"/>
</dbReference>
<dbReference type="Gene3D" id="1.20.120.1190">
    <property type="match status" value="1"/>
</dbReference>
<dbReference type="HOGENOM" id="CLU_011784_0_0_2"/>
<dbReference type="Pfam" id="PF17835">
    <property type="entry name" value="NOG1_N"/>
    <property type="match status" value="1"/>
</dbReference>
<dbReference type="GeneID" id="8827029"/>
<dbReference type="PRINTS" id="PR00326">
    <property type="entry name" value="GTP1OBG"/>
</dbReference>
<dbReference type="InterPro" id="IPR027417">
    <property type="entry name" value="P-loop_NTPase"/>
</dbReference>
<dbReference type="AlphaFoldDB" id="B5IEN3"/>
<reference evidence="1" key="1">
    <citation type="submission" date="2010-02" db="EMBL/GenBank/DDBJ databases">
        <title>Complete sequence of Aciduliprofundum boonei T469.</title>
        <authorList>
            <consortium name="US DOE Joint Genome Institute"/>
            <person name="Lucas S."/>
            <person name="Copeland A."/>
            <person name="Lapidus A."/>
            <person name="Cheng J.-F."/>
            <person name="Bruce D."/>
            <person name="Goodwin L."/>
            <person name="Pitluck S."/>
            <person name="Saunders E."/>
            <person name="Detter J.C."/>
            <person name="Han C."/>
            <person name="Tapia R."/>
            <person name="Land M."/>
            <person name="Hauser L."/>
            <person name="Kyrpides N."/>
            <person name="Mikhailova N."/>
            <person name="Flores G."/>
            <person name="Reysenbach A.-L."/>
            <person name="Woyke T."/>
        </authorList>
    </citation>
    <scope>NUCLEOTIDE SEQUENCE</scope>
    <source>
        <strain evidence="1">T469</strain>
    </source>
</reference>
<dbReference type="SUPFAM" id="SSF52540">
    <property type="entry name" value="P-loop containing nucleoside triphosphate hydrolases"/>
    <property type="match status" value="1"/>
</dbReference>
<dbReference type="RefSeq" id="WP_008085161.1">
    <property type="nucleotide sequence ID" value="NC_013926.1"/>
</dbReference>
<accession>B5IEN3</accession>
<dbReference type="InterPro" id="IPR006073">
    <property type="entry name" value="GTP-bd"/>
</dbReference>
<proteinExistence type="predicted"/>
<dbReference type="Pfam" id="PF06858">
    <property type="entry name" value="NOG1"/>
    <property type="match status" value="1"/>
</dbReference>
<dbReference type="InterPro" id="IPR010674">
    <property type="entry name" value="NOG1_Rossman_fold_dom"/>
</dbReference>
<dbReference type="CDD" id="cd01897">
    <property type="entry name" value="NOG"/>
    <property type="match status" value="1"/>
</dbReference>
<evidence type="ECO:0000313" key="1">
    <source>
        <dbReference type="EMBL" id="ADD07905.1"/>
    </source>
</evidence>
<gene>
    <name evidence="1" type="ordered locus">Aboo_0093</name>
</gene>
<keyword evidence="2" id="KW-1185">Reference proteome</keyword>
<dbReference type="EMBL" id="CP001941">
    <property type="protein sequence ID" value="ADD07905.1"/>
    <property type="molecule type" value="Genomic_DNA"/>
</dbReference>
<dbReference type="STRING" id="439481.Aboo_0093"/>
<dbReference type="Gene3D" id="3.40.50.300">
    <property type="entry name" value="P-loop containing nucleotide triphosphate hydrolases"/>
    <property type="match status" value="1"/>
</dbReference>
<dbReference type="eggNOG" id="arCOG00352">
    <property type="taxonomic scope" value="Archaea"/>
</dbReference>
<dbReference type="InterPro" id="IPR005225">
    <property type="entry name" value="Small_GTP-bd"/>
</dbReference>
<sequence>MYRNIPTVLTAEEIIDKMFRRSKKVEVPLSKNRLRFHKNLSIAKIYTARDVAVSTLKKYVDSFPYINKLHPFYRTLLDLLVDKDEYKKALASLVWAMEKISGFADKYARKIKGVGKVEEAIKFRKEFYGRTSSILKQIAPKLRYLGQVRDIIRKLPDINPELPTVVIAGYPNVGKSELVSKMSTAKPEIASYPFTTKGIVVGHMEIRGRRVQIVDTPGLLDRPLEKRNRIEKEAILALKYLADVIVFLLDPSETCGYSMDEQLKLLKEIKKDFDIPILEVENKVDLLCTDSQRIKISAKTGEGLEKLMGEVIARMEL</sequence>
<dbReference type="KEGG" id="abi:Aboo_0093"/>
<dbReference type="NCBIfam" id="TIGR00231">
    <property type="entry name" value="small_GTP"/>
    <property type="match status" value="1"/>
</dbReference>
<dbReference type="InterPro" id="IPR031167">
    <property type="entry name" value="G_OBG"/>
</dbReference>
<name>B5IEN3_ACIB4</name>
<dbReference type="Proteomes" id="UP000001400">
    <property type="component" value="Chromosome"/>
</dbReference>
<evidence type="ECO:0000313" key="2">
    <source>
        <dbReference type="Proteomes" id="UP000001400"/>
    </source>
</evidence>
<dbReference type="InterPro" id="IPR041623">
    <property type="entry name" value="NOG1_N"/>
</dbReference>
<dbReference type="OrthoDB" id="147673at2157"/>